<feature type="transmembrane region" description="Helical" evidence="1">
    <location>
        <begin position="153"/>
        <end position="180"/>
    </location>
</feature>
<gene>
    <name evidence="2" type="ORF">IQ13_1561</name>
</gene>
<feature type="transmembrane region" description="Helical" evidence="1">
    <location>
        <begin position="38"/>
        <end position="56"/>
    </location>
</feature>
<dbReference type="AlphaFoldDB" id="A0A562SQB9"/>
<dbReference type="InterPro" id="IPR010539">
    <property type="entry name" value="BaxI_1-like"/>
</dbReference>
<dbReference type="OrthoDB" id="116480at2"/>
<sequence length="252" mass="28167">MSLFKSGNPTLSEKQFQQTTSGYNSFETMTVRGTMNKFGFLMLMVMAGAAFSWQAFNEGKNILPYLLIGALGGLVVALIITFKKEWSGYLAPAYGILEGVFVGAISAYFNFLFREKYPDIIMHAVLLTFAVAASMYLLYSLRIIKVTERLRSVIFVATASIAVFYLLTWILGFFGIHFAFLTTGSTFGIVFSLAVIGIAALNLLLDFDMIERGSEMGAPKFMEWYGAFGLLVTLVWLYLEILRLLSKLNDRK</sequence>
<feature type="transmembrane region" description="Helical" evidence="1">
    <location>
        <begin position="121"/>
        <end position="141"/>
    </location>
</feature>
<feature type="transmembrane region" description="Helical" evidence="1">
    <location>
        <begin position="225"/>
        <end position="245"/>
    </location>
</feature>
<proteinExistence type="predicted"/>
<dbReference type="Pfam" id="PF12811">
    <property type="entry name" value="BaxI_1"/>
    <property type="match status" value="1"/>
</dbReference>
<keyword evidence="1" id="KW-1133">Transmembrane helix</keyword>
<dbReference type="PANTHER" id="PTHR41282:SF1">
    <property type="entry name" value="CONSERVED TRANSMEMBRANE PROTEIN-RELATED"/>
    <property type="match status" value="1"/>
</dbReference>
<evidence type="ECO:0000313" key="2">
    <source>
        <dbReference type="EMBL" id="TWI83449.1"/>
    </source>
</evidence>
<evidence type="ECO:0000256" key="1">
    <source>
        <dbReference type="SAM" id="Phobius"/>
    </source>
</evidence>
<dbReference type="RefSeq" id="WP_144885611.1">
    <property type="nucleotide sequence ID" value="NZ_VLLE01000003.1"/>
</dbReference>
<name>A0A562SQB9_9BACT</name>
<feature type="transmembrane region" description="Helical" evidence="1">
    <location>
        <begin position="186"/>
        <end position="205"/>
    </location>
</feature>
<comment type="caution">
    <text evidence="2">The sequence shown here is derived from an EMBL/GenBank/DDBJ whole genome shotgun (WGS) entry which is preliminary data.</text>
</comment>
<dbReference type="Proteomes" id="UP000316167">
    <property type="component" value="Unassembled WGS sequence"/>
</dbReference>
<keyword evidence="1" id="KW-0812">Transmembrane</keyword>
<dbReference type="PANTHER" id="PTHR41282">
    <property type="entry name" value="CONSERVED TRANSMEMBRANE PROTEIN-RELATED"/>
    <property type="match status" value="1"/>
</dbReference>
<dbReference type="EMBL" id="VLLE01000003">
    <property type="protein sequence ID" value="TWI83449.1"/>
    <property type="molecule type" value="Genomic_DNA"/>
</dbReference>
<evidence type="ECO:0000313" key="3">
    <source>
        <dbReference type="Proteomes" id="UP000316167"/>
    </source>
</evidence>
<keyword evidence="3" id="KW-1185">Reference proteome</keyword>
<accession>A0A562SQB9</accession>
<reference evidence="2 3" key="1">
    <citation type="journal article" date="2015" name="Stand. Genomic Sci.">
        <title>Genomic Encyclopedia of Bacterial and Archaeal Type Strains, Phase III: the genomes of soil and plant-associated and newly described type strains.</title>
        <authorList>
            <person name="Whitman W.B."/>
            <person name="Woyke T."/>
            <person name="Klenk H.P."/>
            <person name="Zhou Y."/>
            <person name="Lilburn T.G."/>
            <person name="Beck B.J."/>
            <person name="De Vos P."/>
            <person name="Vandamme P."/>
            <person name="Eisen J.A."/>
            <person name="Garrity G."/>
            <person name="Hugenholtz P."/>
            <person name="Kyrpides N.C."/>
        </authorList>
    </citation>
    <scope>NUCLEOTIDE SEQUENCE [LARGE SCALE GENOMIC DNA]</scope>
    <source>
        <strain evidence="2 3">CGMCC 1.7271</strain>
    </source>
</reference>
<feature type="transmembrane region" description="Helical" evidence="1">
    <location>
        <begin position="89"/>
        <end position="109"/>
    </location>
</feature>
<organism evidence="2 3">
    <name type="scientific">Lacibacter cauensis</name>
    <dbReference type="NCBI Taxonomy" id="510947"/>
    <lineage>
        <taxon>Bacteria</taxon>
        <taxon>Pseudomonadati</taxon>
        <taxon>Bacteroidota</taxon>
        <taxon>Chitinophagia</taxon>
        <taxon>Chitinophagales</taxon>
        <taxon>Chitinophagaceae</taxon>
        <taxon>Lacibacter</taxon>
    </lineage>
</organism>
<feature type="transmembrane region" description="Helical" evidence="1">
    <location>
        <begin position="62"/>
        <end position="82"/>
    </location>
</feature>
<keyword evidence="1" id="KW-0472">Membrane</keyword>
<protein>
    <submittedName>
        <fullName evidence="2">Putative YccA/Bax inhibitor family protein</fullName>
    </submittedName>
</protein>
<dbReference type="PIRSF" id="PIRSF009160">
    <property type="entry name" value="UCP009160"/>
    <property type="match status" value="1"/>
</dbReference>